<gene>
    <name evidence="5" type="ORF">QBC34DRAFT_410355</name>
</gene>
<dbReference type="InterPro" id="IPR007946">
    <property type="entry name" value="AAR2"/>
</dbReference>
<dbReference type="CDD" id="cd13778">
    <property type="entry name" value="Aar2_C"/>
    <property type="match status" value="1"/>
</dbReference>
<dbReference type="Pfam" id="PF05282">
    <property type="entry name" value="AAR2"/>
    <property type="match status" value="1"/>
</dbReference>
<dbReference type="Pfam" id="PF20981">
    <property type="entry name" value="AAR2_1st"/>
    <property type="match status" value="1"/>
</dbReference>
<dbReference type="AlphaFoldDB" id="A0AAV9GF45"/>
<reference evidence="5" key="1">
    <citation type="journal article" date="2023" name="Mol. Phylogenet. Evol.">
        <title>Genome-scale phylogeny and comparative genomics of the fungal order Sordariales.</title>
        <authorList>
            <person name="Hensen N."/>
            <person name="Bonometti L."/>
            <person name="Westerberg I."/>
            <person name="Brannstrom I.O."/>
            <person name="Guillou S."/>
            <person name="Cros-Aarteil S."/>
            <person name="Calhoun S."/>
            <person name="Haridas S."/>
            <person name="Kuo A."/>
            <person name="Mondo S."/>
            <person name="Pangilinan J."/>
            <person name="Riley R."/>
            <person name="LaButti K."/>
            <person name="Andreopoulos B."/>
            <person name="Lipzen A."/>
            <person name="Chen C."/>
            <person name="Yan M."/>
            <person name="Daum C."/>
            <person name="Ng V."/>
            <person name="Clum A."/>
            <person name="Steindorff A."/>
            <person name="Ohm R.A."/>
            <person name="Martin F."/>
            <person name="Silar P."/>
            <person name="Natvig D.O."/>
            <person name="Lalanne C."/>
            <person name="Gautier V."/>
            <person name="Ament-Velasquez S.L."/>
            <person name="Kruys A."/>
            <person name="Hutchinson M.I."/>
            <person name="Powell A.J."/>
            <person name="Barry K."/>
            <person name="Miller A.N."/>
            <person name="Grigoriev I.V."/>
            <person name="Debuchy R."/>
            <person name="Gladieux P."/>
            <person name="Hiltunen Thoren M."/>
            <person name="Johannesson H."/>
        </authorList>
    </citation>
    <scope>NUCLEOTIDE SEQUENCE</scope>
    <source>
        <strain evidence="5">PSN243</strain>
    </source>
</reference>
<evidence type="ECO:0000256" key="1">
    <source>
        <dbReference type="ARBA" id="ARBA00006281"/>
    </source>
</evidence>
<dbReference type="InterPro" id="IPR038514">
    <property type="entry name" value="AAR2_C_sf"/>
</dbReference>
<feature type="region of interest" description="Disordered" evidence="2">
    <location>
        <begin position="59"/>
        <end position="78"/>
    </location>
</feature>
<comment type="similarity">
    <text evidence="1">Belongs to the AAR2 family.</text>
</comment>
<dbReference type="Gene3D" id="2.60.34.20">
    <property type="match status" value="1"/>
</dbReference>
<dbReference type="InterPro" id="IPR038516">
    <property type="entry name" value="AAR2_N_sf"/>
</dbReference>
<evidence type="ECO:0000256" key="2">
    <source>
        <dbReference type="SAM" id="MobiDB-lite"/>
    </source>
</evidence>
<dbReference type="GO" id="GO:0000244">
    <property type="term" value="P:spliceosomal tri-snRNP complex assembly"/>
    <property type="evidence" value="ECO:0007669"/>
    <property type="project" value="TreeGrafter"/>
</dbReference>
<evidence type="ECO:0000259" key="3">
    <source>
        <dbReference type="Pfam" id="PF05282"/>
    </source>
</evidence>
<feature type="domain" description="AAR2 N-terminal" evidence="4">
    <location>
        <begin position="92"/>
        <end position="242"/>
    </location>
</feature>
<comment type="caution">
    <text evidence="5">The sequence shown here is derived from an EMBL/GenBank/DDBJ whole genome shotgun (WGS) entry which is preliminary data.</text>
</comment>
<evidence type="ECO:0000313" key="6">
    <source>
        <dbReference type="Proteomes" id="UP001321760"/>
    </source>
</evidence>
<dbReference type="EMBL" id="MU865952">
    <property type="protein sequence ID" value="KAK4447055.1"/>
    <property type="molecule type" value="Genomic_DNA"/>
</dbReference>
<feature type="domain" description="AAR2 C-terminal" evidence="3">
    <location>
        <begin position="312"/>
        <end position="465"/>
    </location>
</feature>
<reference evidence="5" key="2">
    <citation type="submission" date="2023-05" db="EMBL/GenBank/DDBJ databases">
        <authorList>
            <consortium name="Lawrence Berkeley National Laboratory"/>
            <person name="Steindorff A."/>
            <person name="Hensen N."/>
            <person name="Bonometti L."/>
            <person name="Westerberg I."/>
            <person name="Brannstrom I.O."/>
            <person name="Guillou S."/>
            <person name="Cros-Aarteil S."/>
            <person name="Calhoun S."/>
            <person name="Haridas S."/>
            <person name="Kuo A."/>
            <person name="Mondo S."/>
            <person name="Pangilinan J."/>
            <person name="Riley R."/>
            <person name="Labutti K."/>
            <person name="Andreopoulos B."/>
            <person name="Lipzen A."/>
            <person name="Chen C."/>
            <person name="Yanf M."/>
            <person name="Daum C."/>
            <person name="Ng V."/>
            <person name="Clum A."/>
            <person name="Ohm R."/>
            <person name="Martin F."/>
            <person name="Silar P."/>
            <person name="Natvig D."/>
            <person name="Lalanne C."/>
            <person name="Gautier V."/>
            <person name="Ament-Velasquez S.L."/>
            <person name="Kruys A."/>
            <person name="Hutchinson M.I."/>
            <person name="Powell A.J."/>
            <person name="Barry K."/>
            <person name="Miller A.N."/>
            <person name="Grigoriev I.V."/>
            <person name="Debuchy R."/>
            <person name="Gladieux P."/>
            <person name="Thoren M.H."/>
            <person name="Johannesson H."/>
        </authorList>
    </citation>
    <scope>NUCLEOTIDE SEQUENCE</scope>
    <source>
        <strain evidence="5">PSN243</strain>
    </source>
</reference>
<protein>
    <submittedName>
        <fullName evidence="5">AAR2 protein-domain-containing protein</fullName>
    </submittedName>
</protein>
<sequence length="508" mass="57150">MSMRLEDEHSDALSQRVAQAFTPTLSKSNSTASGHYSIRSHVSVRHIGTIPYGELRVHGRSDSDVTERDTIKSITEKTTDPPAPLGCLAKGDILRLLDFPKDFVVGHDTVAMTTSETLKGFRDIPSGVHFLWVQKPEPGPRCGYWYVTKVPGVVRVKQWDLFNEVLGDAASQFEVRVEEASISTVYPSLKPYNLKEEEGVISPKKPSPASLRPEPLFMTDTVHMWRQLTSAISAPFLDRVTGKKGVAEWLVDSMDCVRGESRLPGGIATASETYRTIVGSDLRFLFSQDIQDLRILDQGRNPDTTSRVVALLNSADYPINEADIVAELQFIFITGTHLGNTACLEYWWKLVLRIILRAFQLSVQRPPLCRWLIRTLHAQLVYTDNNVESLQQDSSNASDGPSEDKLLFHSLRQSKSLLHGALVEYKSRINTLLLDLGNRITQEQKEVGYAFEDLEAWLWRCGWDLRKIADGGRRSLLDDDDEEDDDLPVIVDIDENGREVGLVSFHRD</sequence>
<evidence type="ECO:0000313" key="5">
    <source>
        <dbReference type="EMBL" id="KAK4447055.1"/>
    </source>
</evidence>
<dbReference type="CDD" id="cd13777">
    <property type="entry name" value="Aar2_N"/>
    <property type="match status" value="1"/>
</dbReference>
<dbReference type="PANTHER" id="PTHR12689">
    <property type="entry name" value="A1 CISTRON SPLICING FACTOR AAR2-RELATED"/>
    <property type="match status" value="1"/>
</dbReference>
<dbReference type="Proteomes" id="UP001321760">
    <property type="component" value="Unassembled WGS sequence"/>
</dbReference>
<evidence type="ECO:0000259" key="4">
    <source>
        <dbReference type="Pfam" id="PF20981"/>
    </source>
</evidence>
<keyword evidence="6" id="KW-1185">Reference proteome</keyword>
<dbReference type="InterPro" id="IPR033648">
    <property type="entry name" value="AAR2_C"/>
</dbReference>
<dbReference type="Gene3D" id="1.25.40.550">
    <property type="entry name" value="Aar2, C-terminal domain-like"/>
    <property type="match status" value="1"/>
</dbReference>
<accession>A0AAV9GF45</accession>
<name>A0AAV9GF45_9PEZI</name>
<proteinExistence type="inferred from homology"/>
<organism evidence="5 6">
    <name type="scientific">Podospora aff. communis PSN243</name>
    <dbReference type="NCBI Taxonomy" id="3040156"/>
    <lineage>
        <taxon>Eukaryota</taxon>
        <taxon>Fungi</taxon>
        <taxon>Dikarya</taxon>
        <taxon>Ascomycota</taxon>
        <taxon>Pezizomycotina</taxon>
        <taxon>Sordariomycetes</taxon>
        <taxon>Sordariomycetidae</taxon>
        <taxon>Sordariales</taxon>
        <taxon>Podosporaceae</taxon>
        <taxon>Podospora</taxon>
    </lineage>
</organism>
<dbReference type="PANTHER" id="PTHR12689:SF4">
    <property type="entry name" value="PROTEIN AAR2 HOMOLOG"/>
    <property type="match status" value="1"/>
</dbReference>
<dbReference type="InterPro" id="IPR033647">
    <property type="entry name" value="Aar2_N"/>
</dbReference>